<name>A0A1Q9BQD4_SYMMI</name>
<protein>
    <recommendedName>
        <fullName evidence="3">RRM domain-containing protein</fullName>
    </recommendedName>
</protein>
<reference evidence="1 2" key="1">
    <citation type="submission" date="2016-02" db="EMBL/GenBank/DDBJ databases">
        <title>Genome analysis of coral dinoflagellate symbionts highlights evolutionary adaptations to a symbiotic lifestyle.</title>
        <authorList>
            <person name="Aranda M."/>
            <person name="Li Y."/>
            <person name="Liew Y.J."/>
            <person name="Baumgarten S."/>
            <person name="Simakov O."/>
            <person name="Wilson M."/>
            <person name="Piel J."/>
            <person name="Ashoor H."/>
            <person name="Bougouffa S."/>
            <person name="Bajic V.B."/>
            <person name="Ryu T."/>
            <person name="Ravasi T."/>
            <person name="Bayer T."/>
            <person name="Micklem G."/>
            <person name="Kim H."/>
            <person name="Bhak J."/>
            <person name="Lajeunesse T.C."/>
            <person name="Voolstra C.R."/>
        </authorList>
    </citation>
    <scope>NUCLEOTIDE SEQUENCE [LARGE SCALE GENOMIC DNA]</scope>
    <source>
        <strain evidence="1 2">CCMP2467</strain>
    </source>
</reference>
<dbReference type="AlphaFoldDB" id="A0A1Q9BQD4"/>
<feature type="non-terminal residue" evidence="1">
    <location>
        <position position="37"/>
    </location>
</feature>
<comment type="caution">
    <text evidence="1">The sequence shown here is derived from an EMBL/GenBank/DDBJ whole genome shotgun (WGS) entry which is preliminary data.</text>
</comment>
<sequence length="37" mass="4193">MAVQDFTEDKLQEWLAGFGALEEVFLLRDAAAWHNGL</sequence>
<gene>
    <name evidence="1" type="ORF">AK812_SmicGene48231</name>
</gene>
<organism evidence="1 2">
    <name type="scientific">Symbiodinium microadriaticum</name>
    <name type="common">Dinoflagellate</name>
    <name type="synonym">Zooxanthella microadriatica</name>
    <dbReference type="NCBI Taxonomy" id="2951"/>
    <lineage>
        <taxon>Eukaryota</taxon>
        <taxon>Sar</taxon>
        <taxon>Alveolata</taxon>
        <taxon>Dinophyceae</taxon>
        <taxon>Suessiales</taxon>
        <taxon>Symbiodiniaceae</taxon>
        <taxon>Symbiodinium</taxon>
    </lineage>
</organism>
<accession>A0A1Q9BQD4</accession>
<evidence type="ECO:0000313" key="2">
    <source>
        <dbReference type="Proteomes" id="UP000186817"/>
    </source>
</evidence>
<dbReference type="EMBL" id="LSRX01007369">
    <property type="protein sequence ID" value="OLP72344.1"/>
    <property type="molecule type" value="Genomic_DNA"/>
</dbReference>
<evidence type="ECO:0000313" key="1">
    <source>
        <dbReference type="EMBL" id="OLP72344.1"/>
    </source>
</evidence>
<dbReference type="CDD" id="cd00590">
    <property type="entry name" value="RRM_SF"/>
    <property type="match status" value="1"/>
</dbReference>
<dbReference type="Proteomes" id="UP000186817">
    <property type="component" value="Unassembled WGS sequence"/>
</dbReference>
<evidence type="ECO:0008006" key="3">
    <source>
        <dbReference type="Google" id="ProtNLM"/>
    </source>
</evidence>
<keyword evidence="2" id="KW-1185">Reference proteome</keyword>
<proteinExistence type="predicted"/>